<feature type="transmembrane region" description="Helical" evidence="1">
    <location>
        <begin position="183"/>
        <end position="203"/>
    </location>
</feature>
<dbReference type="EMBL" id="CP002218">
    <property type="protein sequence ID" value="ADN59778.1"/>
    <property type="molecule type" value="Genomic_DNA"/>
</dbReference>
<dbReference type="HOGENOM" id="CLU_005679_2_4_4"/>
<keyword evidence="1" id="KW-1133">Transmembrane helix</keyword>
<feature type="transmembrane region" description="Helical" evidence="1">
    <location>
        <begin position="323"/>
        <end position="347"/>
    </location>
</feature>
<feature type="transmembrane region" description="Helical" evidence="1">
    <location>
        <begin position="159"/>
        <end position="177"/>
    </location>
</feature>
<proteinExistence type="predicted"/>
<feature type="transmembrane region" description="Helical" evidence="1">
    <location>
        <begin position="12"/>
        <end position="33"/>
    </location>
</feature>
<sequence length="378" mass="41984">MNVKSFTSLRGVACLAVVGTHVWTIFDLRRLIVERYGAGSLEEFISILVDRTLNGQAAVELFFVLSGCVLALSLQTASGTTDRSWIKAFYVKRFFRIYPALWVSIALTLCLWPLIRMGLASPAYSTWALDAYPSEITARSVMLSLAAIYVHLNWPMWTLRVELFYSILFPVIFLMVTNERTRGPFMILIALLALLPIPRNLSLHYSLAFSLGALIPSSRGIGNAHYRLIGLGLIPVLMYFRVALETSVGLKNIETLEILIAAVIVYCLYHNKKRMPLLDGRFFGYIGKISYSVYVLHFPIVFGIAAAMVAVFGTAAIQHNPLLMASLLGVLTLLLTTPLSMVANRFVEDGGNALGKRLATRKYGRSPERISADPGLQR</sequence>
<evidence type="ECO:0000259" key="2">
    <source>
        <dbReference type="Pfam" id="PF01757"/>
    </source>
</evidence>
<dbReference type="GO" id="GO:0000271">
    <property type="term" value="P:polysaccharide biosynthetic process"/>
    <property type="evidence" value="ECO:0007669"/>
    <property type="project" value="TreeGrafter"/>
</dbReference>
<keyword evidence="3" id="KW-0808">Transferase</keyword>
<name>E1TJF8_BURSG</name>
<evidence type="ECO:0000313" key="3">
    <source>
        <dbReference type="EMBL" id="ADN59778.1"/>
    </source>
</evidence>
<organism evidence="3">
    <name type="scientific">Burkholderia sp. (strain CCGE1003)</name>
    <dbReference type="NCBI Taxonomy" id="640512"/>
    <lineage>
        <taxon>Bacteria</taxon>
        <taxon>Pseudomonadati</taxon>
        <taxon>Pseudomonadota</taxon>
        <taxon>Betaproteobacteria</taxon>
        <taxon>Burkholderiales</taxon>
        <taxon>Burkholderiaceae</taxon>
        <taxon>Burkholderia</taxon>
    </lineage>
</organism>
<gene>
    <name evidence="3" type="ordered locus">BC1003_3839</name>
</gene>
<feature type="transmembrane region" description="Helical" evidence="1">
    <location>
        <begin position="53"/>
        <end position="74"/>
    </location>
</feature>
<dbReference type="GO" id="GO:0016020">
    <property type="term" value="C:membrane"/>
    <property type="evidence" value="ECO:0007669"/>
    <property type="project" value="TreeGrafter"/>
</dbReference>
<feature type="domain" description="Acyltransferase 3" evidence="2">
    <location>
        <begin position="6"/>
        <end position="340"/>
    </location>
</feature>
<protein>
    <submittedName>
        <fullName evidence="3">Acyltransferase 3</fullName>
    </submittedName>
</protein>
<dbReference type="Pfam" id="PF01757">
    <property type="entry name" value="Acyl_transf_3"/>
    <property type="match status" value="1"/>
</dbReference>
<dbReference type="KEGG" id="bgf:BC1003_3839"/>
<dbReference type="PANTHER" id="PTHR23028:SF53">
    <property type="entry name" value="ACYL_TRANSF_3 DOMAIN-CONTAINING PROTEIN"/>
    <property type="match status" value="1"/>
</dbReference>
<dbReference type="InterPro" id="IPR050879">
    <property type="entry name" value="Acyltransferase_3"/>
</dbReference>
<dbReference type="GO" id="GO:0016747">
    <property type="term" value="F:acyltransferase activity, transferring groups other than amino-acyl groups"/>
    <property type="evidence" value="ECO:0007669"/>
    <property type="project" value="InterPro"/>
</dbReference>
<dbReference type="AlphaFoldDB" id="E1TJF8"/>
<feature type="transmembrane region" description="Helical" evidence="1">
    <location>
        <begin position="289"/>
        <end position="317"/>
    </location>
</feature>
<dbReference type="PANTHER" id="PTHR23028">
    <property type="entry name" value="ACETYLTRANSFERASE"/>
    <property type="match status" value="1"/>
</dbReference>
<feature type="transmembrane region" description="Helical" evidence="1">
    <location>
        <begin position="224"/>
        <end position="244"/>
    </location>
</feature>
<feature type="transmembrane region" description="Helical" evidence="1">
    <location>
        <begin position="250"/>
        <end position="269"/>
    </location>
</feature>
<feature type="transmembrane region" description="Helical" evidence="1">
    <location>
        <begin position="136"/>
        <end position="152"/>
    </location>
</feature>
<reference evidence="3" key="1">
    <citation type="submission" date="2010-09" db="EMBL/GenBank/DDBJ databases">
        <title>Complete sequence of chromosome2 of Burkholderia sp. CCGE1003.</title>
        <authorList>
            <consortium name="US DOE Joint Genome Institute"/>
            <person name="Lucas S."/>
            <person name="Copeland A."/>
            <person name="Lapidus A."/>
            <person name="Cheng J.-F."/>
            <person name="Bruce D."/>
            <person name="Goodwin L."/>
            <person name="Pitluck S."/>
            <person name="Daligault H."/>
            <person name="Davenport K."/>
            <person name="Detter J.C."/>
            <person name="Han C."/>
            <person name="Tapia R."/>
            <person name="Land M."/>
            <person name="Hauser L."/>
            <person name="Jeffries C."/>
            <person name="Kyrpides N."/>
            <person name="Ivanova N."/>
            <person name="Ovchinnikova G."/>
            <person name="Martinez-Romero E."/>
            <person name="Rogel M.A."/>
            <person name="Auchtung J."/>
            <person name="Tiedje J.M."/>
            <person name="Woyke T."/>
        </authorList>
    </citation>
    <scope>NUCLEOTIDE SEQUENCE</scope>
    <source>
        <strain evidence="3">CCGE1003</strain>
    </source>
</reference>
<dbReference type="eggNOG" id="COG1835">
    <property type="taxonomic scope" value="Bacteria"/>
</dbReference>
<accession>E1TJF8</accession>
<dbReference type="InterPro" id="IPR002656">
    <property type="entry name" value="Acyl_transf_3_dom"/>
</dbReference>
<feature type="transmembrane region" description="Helical" evidence="1">
    <location>
        <begin position="95"/>
        <end position="116"/>
    </location>
</feature>
<evidence type="ECO:0000256" key="1">
    <source>
        <dbReference type="SAM" id="Phobius"/>
    </source>
</evidence>
<keyword evidence="1" id="KW-0812">Transmembrane</keyword>
<keyword evidence="3" id="KW-0012">Acyltransferase</keyword>
<keyword evidence="1" id="KW-0472">Membrane</keyword>
<dbReference type="OrthoDB" id="9814807at2"/>